<keyword evidence="3 5" id="KW-1133">Transmembrane helix</keyword>
<dbReference type="Pfam" id="PF04191">
    <property type="entry name" value="PEMT"/>
    <property type="match status" value="1"/>
</dbReference>
<feature type="transmembrane region" description="Helical" evidence="5">
    <location>
        <begin position="70"/>
        <end position="94"/>
    </location>
</feature>
<sequence length="187" mass="19890">MTNRLAPVLAAGGLAAATTAVVRRMERDYDTVDDLRPSTVAAMYGTYAIHSAAVTWAATRRIWPISAPPVPAIAVGSALTAAGTLVSLAGMGAFDSAAQLTGTESGSLHVSGIYRYTRNPQYLGISAALAGLAIATRSAYAALLAVGVTVTYRRWIPVEERHLSRMFGDTYARYTDRTHRWLGTSRA</sequence>
<comment type="subcellular location">
    <subcellularLocation>
        <location evidence="1">Endomembrane system</location>
        <topology evidence="1">Multi-pass membrane protein</topology>
    </subcellularLocation>
</comment>
<dbReference type="EMBL" id="CP116942">
    <property type="protein sequence ID" value="WCO68002.1"/>
    <property type="molecule type" value="Genomic_DNA"/>
</dbReference>
<reference evidence="6" key="1">
    <citation type="submission" date="2023-01" db="EMBL/GenBank/DDBJ databases">
        <title>The diversity of Class Acidimicrobiia in South China Sea sediment environments and the proposal of Iamia marina sp. nov., a novel species of the genus Iamia.</title>
        <authorList>
            <person name="He Y."/>
            <person name="Tian X."/>
        </authorList>
    </citation>
    <scope>NUCLEOTIDE SEQUENCE</scope>
    <source>
        <strain evidence="6">DSM 19957</strain>
    </source>
</reference>
<feature type="transmembrane region" description="Helical" evidence="5">
    <location>
        <begin position="122"/>
        <end position="152"/>
    </location>
</feature>
<evidence type="ECO:0000256" key="3">
    <source>
        <dbReference type="ARBA" id="ARBA00022989"/>
    </source>
</evidence>
<keyword evidence="7" id="KW-1185">Reference proteome</keyword>
<organism evidence="6 7">
    <name type="scientific">Iamia majanohamensis</name>
    <dbReference type="NCBI Taxonomy" id="467976"/>
    <lineage>
        <taxon>Bacteria</taxon>
        <taxon>Bacillati</taxon>
        <taxon>Actinomycetota</taxon>
        <taxon>Acidimicrobiia</taxon>
        <taxon>Acidimicrobiales</taxon>
        <taxon>Iamiaceae</taxon>
        <taxon>Iamia</taxon>
    </lineage>
</organism>
<gene>
    <name evidence="6" type="ORF">PO878_04595</name>
</gene>
<dbReference type="RefSeq" id="WP_272737519.1">
    <property type="nucleotide sequence ID" value="NZ_CP116942.1"/>
</dbReference>
<evidence type="ECO:0000313" key="7">
    <source>
        <dbReference type="Proteomes" id="UP001216390"/>
    </source>
</evidence>
<dbReference type="GO" id="GO:0012505">
    <property type="term" value="C:endomembrane system"/>
    <property type="evidence" value="ECO:0007669"/>
    <property type="project" value="UniProtKB-SubCell"/>
</dbReference>
<evidence type="ECO:0000256" key="1">
    <source>
        <dbReference type="ARBA" id="ARBA00004127"/>
    </source>
</evidence>
<dbReference type="KEGG" id="ima:PO878_04595"/>
<dbReference type="InterPro" id="IPR007318">
    <property type="entry name" value="Phopholipid_MeTrfase"/>
</dbReference>
<name>A0AAF0BUN7_9ACTN</name>
<protein>
    <submittedName>
        <fullName evidence="6">Isoprenylcysteine carboxylmethyltransferase family protein</fullName>
    </submittedName>
</protein>
<dbReference type="AlphaFoldDB" id="A0AAF0BUN7"/>
<dbReference type="Proteomes" id="UP001216390">
    <property type="component" value="Chromosome"/>
</dbReference>
<keyword evidence="4 5" id="KW-0472">Membrane</keyword>
<evidence type="ECO:0000256" key="4">
    <source>
        <dbReference type="ARBA" id="ARBA00023136"/>
    </source>
</evidence>
<evidence type="ECO:0000256" key="5">
    <source>
        <dbReference type="SAM" id="Phobius"/>
    </source>
</evidence>
<feature type="transmembrane region" description="Helical" evidence="5">
    <location>
        <begin position="41"/>
        <end position="58"/>
    </location>
</feature>
<keyword evidence="2 5" id="KW-0812">Transmembrane</keyword>
<dbReference type="Gene3D" id="1.20.120.1630">
    <property type="match status" value="1"/>
</dbReference>
<evidence type="ECO:0000256" key="2">
    <source>
        <dbReference type="ARBA" id="ARBA00022692"/>
    </source>
</evidence>
<evidence type="ECO:0000313" key="6">
    <source>
        <dbReference type="EMBL" id="WCO68002.1"/>
    </source>
</evidence>
<proteinExistence type="predicted"/>
<accession>A0AAF0BUN7</accession>